<keyword evidence="7" id="KW-0677">Repeat</keyword>
<keyword evidence="11" id="KW-0804">Transcription</keyword>
<protein>
    <recommendedName>
        <fullName evidence="14">Myelin expression factor 2</fullName>
    </recommendedName>
</protein>
<dbReference type="CDD" id="cd12658">
    <property type="entry name" value="RRM1_MYEF2"/>
    <property type="match status" value="1"/>
</dbReference>
<dbReference type="GO" id="GO:0003677">
    <property type="term" value="F:DNA binding"/>
    <property type="evidence" value="ECO:0007669"/>
    <property type="project" value="UniProtKB-KW"/>
</dbReference>
<feature type="domain" description="RRM" evidence="17">
    <location>
        <begin position="233"/>
        <end position="310"/>
    </location>
</feature>
<dbReference type="Pfam" id="PF00076">
    <property type="entry name" value="RRM_1"/>
    <property type="match status" value="3"/>
</dbReference>
<feature type="domain" description="RRM" evidence="17">
    <location>
        <begin position="482"/>
        <end position="558"/>
    </location>
</feature>
<dbReference type="InterPro" id="IPR034631">
    <property type="entry name" value="MYEF2_RRM3"/>
</dbReference>
<evidence type="ECO:0000256" key="13">
    <source>
        <dbReference type="ARBA" id="ARBA00053979"/>
    </source>
</evidence>
<feature type="compositionally biased region" description="Polar residues" evidence="16">
    <location>
        <begin position="41"/>
        <end position="51"/>
    </location>
</feature>
<evidence type="ECO:0000256" key="1">
    <source>
        <dbReference type="ARBA" id="ARBA00004123"/>
    </source>
</evidence>
<sequence length="559" mass="60520">MADADKPEVPGATGDDSLHLQPAEPPGEPRREPHTPETEKQPPQLSSSSNGVKMENDESVKEEKSELKEKSTGNKKANRFHPYSKDKNSGIGEKKGPNRNRVFISNIPYDMKWQAIKDLMREKVGEVTYVELFKDAEGKSRGCGVVEFKDEEFVKKALETMNKYDLSGRPLNIKEDPDGENARRALQRTGGSFPGGHVPDMGSGLMNLPPSILNNPNIPPEVISNLQAGRLGSTIFVANLDFKVGWKKLKEVFSIAGTVKRADIKEDKDGKSRGMGTVTFEQAIEAVQAISMFNGQFLFDRPMHVKMDDKSVPHEDYRSHDSKTPQLPRGLGGIGMGLGPGGQPISASQLNIGGVMGNLGPSGIGFGGLEAMNSMGGFGGVGRVGELYRGAMTSSMERDFGRGDIGINRGFGDSFGRLGGGMGGMNSVTGGMGMGLDRMSSSFDRMGPGIGAILERSIDVDRGFLSGPMGSGMRDRIGSKGNQIFVRNLPFDLTWQKLKEKFSQCGHVMFAEIKMENGKSKGCGTVRFDSPESAEKACRIMNGIKISGREIDVRLDRNA</sequence>
<feature type="compositionally biased region" description="Basic and acidic residues" evidence="16">
    <location>
        <begin position="27"/>
        <end position="40"/>
    </location>
</feature>
<keyword evidence="4" id="KW-0678">Repressor</keyword>
<dbReference type="FunFam" id="3.30.70.330:FF:000625">
    <property type="entry name" value="myelin expression factor 2 isoform X1"/>
    <property type="match status" value="1"/>
</dbReference>
<dbReference type="PROSITE" id="PS50102">
    <property type="entry name" value="RRM"/>
    <property type="match status" value="3"/>
</dbReference>
<reference evidence="18 19" key="1">
    <citation type="journal article" date="2020" name="Nature">
        <title>Six reference-quality genomes reveal evolution of bat adaptations.</title>
        <authorList>
            <person name="Jebb D."/>
            <person name="Huang Z."/>
            <person name="Pippel M."/>
            <person name="Hughes G.M."/>
            <person name="Lavrichenko K."/>
            <person name="Devanna P."/>
            <person name="Winkler S."/>
            <person name="Jermiin L.S."/>
            <person name="Skirmuntt E.C."/>
            <person name="Katzourakis A."/>
            <person name="Burkitt-Gray L."/>
            <person name="Ray D.A."/>
            <person name="Sullivan K.A.M."/>
            <person name="Roscito J.G."/>
            <person name="Kirilenko B.M."/>
            <person name="Davalos L.M."/>
            <person name="Corthals A.P."/>
            <person name="Power M.L."/>
            <person name="Jones G."/>
            <person name="Ransome R.D."/>
            <person name="Dechmann D.K.N."/>
            <person name="Locatelli A.G."/>
            <person name="Puechmaille S.J."/>
            <person name="Fedrigo O."/>
            <person name="Jarvis E.D."/>
            <person name="Hiller M."/>
            <person name="Vernes S.C."/>
            <person name="Myers E.W."/>
            <person name="Teeling E.C."/>
        </authorList>
    </citation>
    <scope>NUCLEOTIDE SEQUENCE [LARGE SCALE GENOMIC DNA]</scope>
    <source>
        <strain evidence="18">MRhiFer1</strain>
        <tissue evidence="18">Lung</tissue>
    </source>
</reference>
<evidence type="ECO:0000256" key="11">
    <source>
        <dbReference type="ARBA" id="ARBA00023163"/>
    </source>
</evidence>
<keyword evidence="10" id="KW-0238">DNA-binding</keyword>
<dbReference type="GO" id="GO:0005737">
    <property type="term" value="C:cytoplasm"/>
    <property type="evidence" value="ECO:0007669"/>
    <property type="project" value="TreeGrafter"/>
</dbReference>
<comment type="caution">
    <text evidence="18">The sequence shown here is derived from an EMBL/GenBank/DDBJ whole genome shotgun (WGS) entry which is preliminary data.</text>
</comment>
<dbReference type="SUPFAM" id="SSF54928">
    <property type="entry name" value="RNA-binding domain, RBD"/>
    <property type="match status" value="3"/>
</dbReference>
<feature type="domain" description="RRM" evidence="17">
    <location>
        <begin position="100"/>
        <end position="178"/>
    </location>
</feature>
<comment type="subunit">
    <text evidence="2">Monomer.</text>
</comment>
<evidence type="ECO:0000256" key="16">
    <source>
        <dbReference type="SAM" id="MobiDB-lite"/>
    </source>
</evidence>
<comment type="subcellular location">
    <subcellularLocation>
        <location evidence="1">Nucleus</location>
    </subcellularLocation>
</comment>
<dbReference type="Proteomes" id="UP000585614">
    <property type="component" value="Unassembled WGS sequence"/>
</dbReference>
<dbReference type="GO" id="GO:0003729">
    <property type="term" value="F:mRNA binding"/>
    <property type="evidence" value="ECO:0007669"/>
    <property type="project" value="TreeGrafter"/>
</dbReference>
<keyword evidence="6" id="KW-0597">Phosphoprotein</keyword>
<dbReference type="CDD" id="cd12660">
    <property type="entry name" value="RRM2_MYEF2"/>
    <property type="match status" value="1"/>
</dbReference>
<dbReference type="AlphaFoldDB" id="A0A7J7XQG2"/>
<evidence type="ECO:0000256" key="10">
    <source>
        <dbReference type="ARBA" id="ARBA00023125"/>
    </source>
</evidence>
<evidence type="ECO:0000256" key="2">
    <source>
        <dbReference type="ARBA" id="ARBA00011245"/>
    </source>
</evidence>
<evidence type="ECO:0000256" key="8">
    <source>
        <dbReference type="ARBA" id="ARBA00022843"/>
    </source>
</evidence>
<keyword evidence="3" id="KW-0488">Methylation</keyword>
<evidence type="ECO:0000256" key="9">
    <source>
        <dbReference type="ARBA" id="ARBA00022884"/>
    </source>
</evidence>
<accession>A0A7J7XQG2</accession>
<feature type="compositionally biased region" description="Basic and acidic residues" evidence="16">
    <location>
        <begin position="83"/>
        <end position="96"/>
    </location>
</feature>
<evidence type="ECO:0000256" key="3">
    <source>
        <dbReference type="ARBA" id="ARBA00022481"/>
    </source>
</evidence>
<dbReference type="EMBL" id="JACAGC010000008">
    <property type="protein sequence ID" value="KAF6351854.1"/>
    <property type="molecule type" value="Genomic_DNA"/>
</dbReference>
<proteinExistence type="predicted"/>
<evidence type="ECO:0000256" key="6">
    <source>
        <dbReference type="ARBA" id="ARBA00022553"/>
    </source>
</evidence>
<evidence type="ECO:0000313" key="19">
    <source>
        <dbReference type="Proteomes" id="UP000585614"/>
    </source>
</evidence>
<dbReference type="FunFam" id="3.30.70.330:FF:000034">
    <property type="entry name" value="heterogeneous nuclear ribonucleoprotein M isoform X1"/>
    <property type="match status" value="1"/>
</dbReference>
<evidence type="ECO:0000256" key="15">
    <source>
        <dbReference type="PROSITE-ProRule" id="PRU00176"/>
    </source>
</evidence>
<dbReference type="InterPro" id="IPR012677">
    <property type="entry name" value="Nucleotide-bd_a/b_plait_sf"/>
</dbReference>
<dbReference type="SMART" id="SM00360">
    <property type="entry name" value="RRM"/>
    <property type="match status" value="3"/>
</dbReference>
<feature type="region of interest" description="Disordered" evidence="16">
    <location>
        <begin position="1"/>
        <end position="101"/>
    </location>
</feature>
<evidence type="ECO:0000256" key="12">
    <source>
        <dbReference type="ARBA" id="ARBA00023242"/>
    </source>
</evidence>
<evidence type="ECO:0000256" key="14">
    <source>
        <dbReference type="ARBA" id="ARBA00074463"/>
    </source>
</evidence>
<keyword evidence="5" id="KW-1017">Isopeptide bond</keyword>
<evidence type="ECO:0000259" key="17">
    <source>
        <dbReference type="PROSITE" id="PS50102"/>
    </source>
</evidence>
<keyword evidence="9 15" id="KW-0694">RNA-binding</keyword>
<organism evidence="18 19">
    <name type="scientific">Rhinolophus ferrumequinum</name>
    <name type="common">Greater horseshoe bat</name>
    <dbReference type="NCBI Taxonomy" id="59479"/>
    <lineage>
        <taxon>Eukaryota</taxon>
        <taxon>Metazoa</taxon>
        <taxon>Chordata</taxon>
        <taxon>Craniata</taxon>
        <taxon>Vertebrata</taxon>
        <taxon>Euteleostomi</taxon>
        <taxon>Mammalia</taxon>
        <taxon>Eutheria</taxon>
        <taxon>Laurasiatheria</taxon>
        <taxon>Chiroptera</taxon>
        <taxon>Yinpterochiroptera</taxon>
        <taxon>Rhinolophoidea</taxon>
        <taxon>Rhinolophidae</taxon>
        <taxon>Rhinolophinae</taxon>
        <taxon>Rhinolophus</taxon>
    </lineage>
</organism>
<dbReference type="InterPro" id="IPR050374">
    <property type="entry name" value="RRT5_SRSF_SR"/>
</dbReference>
<evidence type="ECO:0000313" key="18">
    <source>
        <dbReference type="EMBL" id="KAF6351854.1"/>
    </source>
</evidence>
<dbReference type="FunFam" id="3.30.70.330:FF:000033">
    <property type="entry name" value="heterogeneous nuclear ribonucleoprotein M isoform X1"/>
    <property type="match status" value="1"/>
</dbReference>
<keyword evidence="8" id="KW-0832">Ubl conjugation</keyword>
<keyword evidence="12" id="KW-0539">Nucleus</keyword>
<dbReference type="CDD" id="cd12662">
    <property type="entry name" value="RRM3_MYEF2"/>
    <property type="match status" value="1"/>
</dbReference>
<gene>
    <name evidence="18" type="ORF">mRhiFer1_011453</name>
</gene>
<evidence type="ECO:0000256" key="5">
    <source>
        <dbReference type="ARBA" id="ARBA00022499"/>
    </source>
</evidence>
<dbReference type="InterPro" id="IPR034630">
    <property type="entry name" value="MYEF2_RRM1"/>
</dbReference>
<dbReference type="GO" id="GO:0005634">
    <property type="term" value="C:nucleus"/>
    <property type="evidence" value="ECO:0007669"/>
    <property type="project" value="UniProtKB-SubCell"/>
</dbReference>
<dbReference type="PANTHER" id="PTHR23003:SF15">
    <property type="entry name" value="MYELIN EXPRESSION FACTOR 2"/>
    <property type="match status" value="1"/>
</dbReference>
<name>A0A7J7XQG2_RHIFE</name>
<evidence type="ECO:0000256" key="4">
    <source>
        <dbReference type="ARBA" id="ARBA00022491"/>
    </source>
</evidence>
<evidence type="ECO:0000256" key="7">
    <source>
        <dbReference type="ARBA" id="ARBA00022737"/>
    </source>
</evidence>
<dbReference type="InterPro" id="IPR000504">
    <property type="entry name" value="RRM_dom"/>
</dbReference>
<feature type="compositionally biased region" description="Basic and acidic residues" evidence="16">
    <location>
        <begin position="54"/>
        <end position="72"/>
    </location>
</feature>
<dbReference type="Gene3D" id="3.30.70.330">
    <property type="match status" value="3"/>
</dbReference>
<dbReference type="PANTHER" id="PTHR23003">
    <property type="entry name" value="RNA RECOGNITION MOTIF RRM DOMAIN CONTAINING PROTEIN"/>
    <property type="match status" value="1"/>
</dbReference>
<dbReference type="InterPro" id="IPR035979">
    <property type="entry name" value="RBD_domain_sf"/>
</dbReference>
<comment type="function">
    <text evidence="13">Transcriptional repressor of the myelin basic protein gene (MBP). Binds to the proximal MB1 element 5'-TTGTCC-3' of the MBP promoter. Its binding to MB1 and function are inhibited by PURA.</text>
</comment>